<protein>
    <submittedName>
        <fullName evidence="1">Uncharacterized protein</fullName>
    </submittedName>
</protein>
<dbReference type="VEuPathDB" id="FungiDB:QG37_01024"/>
<comment type="caution">
    <text evidence="1">The sequence shown here is derived from an EMBL/GenBank/DDBJ whole genome shotgun (WGS) entry which is preliminary data.</text>
</comment>
<proteinExistence type="predicted"/>
<gene>
    <name evidence="1" type="ORF">QG37_01024</name>
</gene>
<organism evidence="1 2">
    <name type="scientific">Candidozyma auris</name>
    <name type="common">Yeast</name>
    <name type="synonym">Candida auris</name>
    <dbReference type="NCBI Taxonomy" id="498019"/>
    <lineage>
        <taxon>Eukaryota</taxon>
        <taxon>Fungi</taxon>
        <taxon>Dikarya</taxon>
        <taxon>Ascomycota</taxon>
        <taxon>Saccharomycotina</taxon>
        <taxon>Pichiomycetes</taxon>
        <taxon>Metschnikowiaceae</taxon>
        <taxon>Candidozyma</taxon>
    </lineage>
</organism>
<evidence type="ECO:0000313" key="1">
    <source>
        <dbReference type="EMBL" id="KNE01689.1"/>
    </source>
</evidence>
<dbReference type="AlphaFoldDB" id="A0A0L0P5X5"/>
<sequence>MGSLESRVKGEGLVQVGTQALEKVLVQENVTVDLLGEVFDSTWIGQPEGLSVLGDVGVDVVQVREDWVRRPETVLFRQLRRRRWKRGHRHLGDVGQGLGRLLVRHNDRWYKIISKMLCLNIEGQ</sequence>
<accession>A0A0L0P5X5</accession>
<dbReference type="EMBL" id="LGST01000008">
    <property type="protein sequence ID" value="KNE01689.1"/>
    <property type="molecule type" value="Genomic_DNA"/>
</dbReference>
<evidence type="ECO:0000313" key="2">
    <source>
        <dbReference type="Proteomes" id="UP000037122"/>
    </source>
</evidence>
<dbReference type="Proteomes" id="UP000037122">
    <property type="component" value="Unassembled WGS sequence"/>
</dbReference>
<reference evidence="2" key="1">
    <citation type="journal article" date="2015" name="BMC Genomics">
        <title>Draft genome of a commonly misdiagnosed multidrug resistant pathogen Candida auris.</title>
        <authorList>
            <person name="Chatterjee S."/>
            <person name="Alampalli S.V."/>
            <person name="Nageshan R.K."/>
            <person name="Chettiar S.T."/>
            <person name="Joshi S."/>
            <person name="Tatu U.S."/>
        </authorList>
    </citation>
    <scope>NUCLEOTIDE SEQUENCE [LARGE SCALE GENOMIC DNA]</scope>
    <source>
        <strain evidence="2">6684</strain>
    </source>
</reference>
<name>A0A0L0P5X5_CANAR</name>